<dbReference type="Gene3D" id="3.90.1590.10">
    <property type="entry name" value="glutathione-dependent formaldehyde- activating enzyme (gfa)"/>
    <property type="match status" value="1"/>
</dbReference>
<name>A0A5N7B053_9EURO</name>
<protein>
    <submittedName>
        <fullName evidence="6">Mss4-like protein</fullName>
    </submittedName>
</protein>
<evidence type="ECO:0000259" key="5">
    <source>
        <dbReference type="PROSITE" id="PS51891"/>
    </source>
</evidence>
<keyword evidence="3" id="KW-0862">Zinc</keyword>
<keyword evidence="4" id="KW-0456">Lyase</keyword>
<dbReference type="OrthoDB" id="9985472at2759"/>
<evidence type="ECO:0000256" key="3">
    <source>
        <dbReference type="ARBA" id="ARBA00022833"/>
    </source>
</evidence>
<gene>
    <name evidence="6" type="ORF">BDV26DRAFT_299668</name>
</gene>
<keyword evidence="2" id="KW-0479">Metal-binding</keyword>
<dbReference type="PROSITE" id="PS51891">
    <property type="entry name" value="CENP_V_GFA"/>
    <property type="match status" value="1"/>
</dbReference>
<sequence>MPTGSCLCKRVKYEYRAEPIKKAVCHCLVCRKVSSGSSANVLVSESHFRITSGAPKTFSMVHESGMNLTTHFCENCGTLLYKEGDLEEFKGSVIILAGTLDDAEDFEKAKPEAELFVKHRASWWPELRYAAQLKEFN</sequence>
<evidence type="ECO:0000256" key="2">
    <source>
        <dbReference type="ARBA" id="ARBA00022723"/>
    </source>
</evidence>
<dbReference type="Pfam" id="PF04828">
    <property type="entry name" value="GFA"/>
    <property type="match status" value="1"/>
</dbReference>
<keyword evidence="7" id="KW-1185">Reference proteome</keyword>
<comment type="similarity">
    <text evidence="1">Belongs to the Gfa family.</text>
</comment>
<dbReference type="PANTHER" id="PTHR33337:SF30">
    <property type="entry name" value="DUF636 DOMAIN PROTEIN (AFU_ORTHOLOGUE AFUA_1G03180)"/>
    <property type="match status" value="1"/>
</dbReference>
<dbReference type="GO" id="GO:0016846">
    <property type="term" value="F:carbon-sulfur lyase activity"/>
    <property type="evidence" value="ECO:0007669"/>
    <property type="project" value="InterPro"/>
</dbReference>
<proteinExistence type="inferred from homology"/>
<evidence type="ECO:0000313" key="6">
    <source>
        <dbReference type="EMBL" id="KAE8375405.1"/>
    </source>
</evidence>
<organism evidence="6 7">
    <name type="scientific">Aspergillus bertholletiae</name>
    <dbReference type="NCBI Taxonomy" id="1226010"/>
    <lineage>
        <taxon>Eukaryota</taxon>
        <taxon>Fungi</taxon>
        <taxon>Dikarya</taxon>
        <taxon>Ascomycota</taxon>
        <taxon>Pezizomycotina</taxon>
        <taxon>Eurotiomycetes</taxon>
        <taxon>Eurotiomycetidae</taxon>
        <taxon>Eurotiales</taxon>
        <taxon>Aspergillaceae</taxon>
        <taxon>Aspergillus</taxon>
        <taxon>Aspergillus subgen. Circumdati</taxon>
    </lineage>
</organism>
<dbReference type="InterPro" id="IPR006913">
    <property type="entry name" value="CENP-V/GFA"/>
</dbReference>
<dbReference type="InterPro" id="IPR011057">
    <property type="entry name" value="Mss4-like_sf"/>
</dbReference>
<dbReference type="AlphaFoldDB" id="A0A5N7B053"/>
<accession>A0A5N7B053</accession>
<feature type="domain" description="CENP-V/GFA" evidence="5">
    <location>
        <begin position="2"/>
        <end position="107"/>
    </location>
</feature>
<evidence type="ECO:0000256" key="4">
    <source>
        <dbReference type="ARBA" id="ARBA00023239"/>
    </source>
</evidence>
<dbReference type="Proteomes" id="UP000326198">
    <property type="component" value="Unassembled WGS sequence"/>
</dbReference>
<evidence type="ECO:0000313" key="7">
    <source>
        <dbReference type="Proteomes" id="UP000326198"/>
    </source>
</evidence>
<reference evidence="6 7" key="1">
    <citation type="submission" date="2019-04" db="EMBL/GenBank/DDBJ databases">
        <title>Friends and foes A comparative genomics studyof 23 Aspergillus species from section Flavi.</title>
        <authorList>
            <consortium name="DOE Joint Genome Institute"/>
            <person name="Kjaerbolling I."/>
            <person name="Vesth T."/>
            <person name="Frisvad J.C."/>
            <person name="Nybo J.L."/>
            <person name="Theobald S."/>
            <person name="Kildgaard S."/>
            <person name="Isbrandt T."/>
            <person name="Kuo A."/>
            <person name="Sato A."/>
            <person name="Lyhne E.K."/>
            <person name="Kogle M.E."/>
            <person name="Wiebenga A."/>
            <person name="Kun R.S."/>
            <person name="Lubbers R.J."/>
            <person name="Makela M.R."/>
            <person name="Barry K."/>
            <person name="Chovatia M."/>
            <person name="Clum A."/>
            <person name="Daum C."/>
            <person name="Haridas S."/>
            <person name="He G."/>
            <person name="LaButti K."/>
            <person name="Lipzen A."/>
            <person name="Mondo S."/>
            <person name="Riley R."/>
            <person name="Salamov A."/>
            <person name="Simmons B.A."/>
            <person name="Magnuson J.K."/>
            <person name="Henrissat B."/>
            <person name="Mortensen U.H."/>
            <person name="Larsen T.O."/>
            <person name="Devries R.P."/>
            <person name="Grigoriev I.V."/>
            <person name="Machida M."/>
            <person name="Baker S.E."/>
            <person name="Andersen M.R."/>
        </authorList>
    </citation>
    <scope>NUCLEOTIDE SEQUENCE [LARGE SCALE GENOMIC DNA]</scope>
    <source>
        <strain evidence="6 7">IBT 29228</strain>
    </source>
</reference>
<evidence type="ECO:0000256" key="1">
    <source>
        <dbReference type="ARBA" id="ARBA00005495"/>
    </source>
</evidence>
<dbReference type="SUPFAM" id="SSF51316">
    <property type="entry name" value="Mss4-like"/>
    <property type="match status" value="1"/>
</dbReference>
<dbReference type="GO" id="GO:0046872">
    <property type="term" value="F:metal ion binding"/>
    <property type="evidence" value="ECO:0007669"/>
    <property type="project" value="UniProtKB-KW"/>
</dbReference>
<dbReference type="PANTHER" id="PTHR33337">
    <property type="entry name" value="GFA DOMAIN-CONTAINING PROTEIN"/>
    <property type="match status" value="1"/>
</dbReference>
<dbReference type="EMBL" id="ML736261">
    <property type="protein sequence ID" value="KAE8375405.1"/>
    <property type="molecule type" value="Genomic_DNA"/>
</dbReference>